<comment type="caution">
    <text evidence="1">The sequence shown here is derived from an EMBL/GenBank/DDBJ whole genome shotgun (WGS) entry which is preliminary data.</text>
</comment>
<organism evidence="1 2">
    <name type="scientific">Pseudochrobactrum asaccharolyticum</name>
    <dbReference type="NCBI Taxonomy" id="354351"/>
    <lineage>
        <taxon>Bacteria</taxon>
        <taxon>Pseudomonadati</taxon>
        <taxon>Pseudomonadota</taxon>
        <taxon>Alphaproteobacteria</taxon>
        <taxon>Hyphomicrobiales</taxon>
        <taxon>Brucellaceae</taxon>
        <taxon>Pseudochrobactrum</taxon>
    </lineage>
</organism>
<evidence type="ECO:0008006" key="3">
    <source>
        <dbReference type="Google" id="ProtNLM"/>
    </source>
</evidence>
<dbReference type="AlphaFoldDB" id="A0A366DLW6"/>
<dbReference type="RefSeq" id="WP_113946025.1">
    <property type="nucleotide sequence ID" value="NZ_JBHEEG010000011.1"/>
</dbReference>
<dbReference type="OrthoDB" id="7365539at2"/>
<evidence type="ECO:0000313" key="1">
    <source>
        <dbReference type="EMBL" id="RBO91070.1"/>
    </source>
</evidence>
<dbReference type="EMBL" id="QNRH01000010">
    <property type="protein sequence ID" value="RBO91070.1"/>
    <property type="molecule type" value="Genomic_DNA"/>
</dbReference>
<keyword evidence="2" id="KW-1185">Reference proteome</keyword>
<gene>
    <name evidence="1" type="ORF">DFR47_11067</name>
</gene>
<name>A0A366DLW6_9HYPH</name>
<dbReference type="Proteomes" id="UP000252893">
    <property type="component" value="Unassembled WGS sequence"/>
</dbReference>
<accession>A0A366DLW6</accession>
<sequence>MTENLSDDVLIGAKSISKFSGFPERTIYHLCAKGAFPHFKAGDLLCARKSTIIRWISQQEVA</sequence>
<proteinExistence type="predicted"/>
<evidence type="ECO:0000313" key="2">
    <source>
        <dbReference type="Proteomes" id="UP000252893"/>
    </source>
</evidence>
<reference evidence="1 2" key="1">
    <citation type="submission" date="2018-06" db="EMBL/GenBank/DDBJ databases">
        <title>Genomic Encyclopedia of Type Strains, Phase IV (KMG-IV): sequencing the most valuable type-strain genomes for metagenomic binning, comparative biology and taxonomic classification.</title>
        <authorList>
            <person name="Goeker M."/>
        </authorList>
    </citation>
    <scope>NUCLEOTIDE SEQUENCE [LARGE SCALE GENOMIC DNA]</scope>
    <source>
        <strain evidence="1 2">DSM 25619</strain>
    </source>
</reference>
<protein>
    <recommendedName>
        <fullName evidence="3">AlpA family transcriptional regulator</fullName>
    </recommendedName>
</protein>